<protein>
    <submittedName>
        <fullName evidence="1">Uncharacterized protein</fullName>
    </submittedName>
</protein>
<dbReference type="Proteomes" id="UP001608902">
    <property type="component" value="Unassembled WGS sequence"/>
</dbReference>
<dbReference type="AlphaFoldDB" id="A0ABD6EB06"/>
<sequence length="105" mass="11707">MSSRQARSAGLCYPSLNAILASNIETTVNIKHGGDPGFRVFGSGFRLCLSSECSAVSELSQCSGDWLAMINVEEVLVWWWKGDHRAFVDMSQTLDRSCMDCWLIR</sequence>
<proteinExistence type="predicted"/>
<dbReference type="EMBL" id="JBGFUD010002158">
    <property type="protein sequence ID" value="MFH4977234.1"/>
    <property type="molecule type" value="Genomic_DNA"/>
</dbReference>
<accession>A0ABD6EB06</accession>
<gene>
    <name evidence="1" type="ORF">AB6A40_003943</name>
</gene>
<evidence type="ECO:0000313" key="2">
    <source>
        <dbReference type="Proteomes" id="UP001608902"/>
    </source>
</evidence>
<reference evidence="1 2" key="1">
    <citation type="submission" date="2024-08" db="EMBL/GenBank/DDBJ databases">
        <title>Gnathostoma spinigerum genome.</title>
        <authorList>
            <person name="Gonzalez-Bertolin B."/>
            <person name="Monzon S."/>
            <person name="Zaballos A."/>
            <person name="Jimenez P."/>
            <person name="Dekumyoy P."/>
            <person name="Varona S."/>
            <person name="Cuesta I."/>
            <person name="Sumanam S."/>
            <person name="Adisakwattana P."/>
            <person name="Gasser R.B."/>
            <person name="Hernandez-Gonzalez A."/>
            <person name="Young N.D."/>
            <person name="Perteguer M.J."/>
        </authorList>
    </citation>
    <scope>NUCLEOTIDE SEQUENCE [LARGE SCALE GENOMIC DNA]</scope>
    <source>
        <strain evidence="1">AL3</strain>
        <tissue evidence="1">Liver</tissue>
    </source>
</reference>
<keyword evidence="2" id="KW-1185">Reference proteome</keyword>
<name>A0ABD6EB06_9BILA</name>
<evidence type="ECO:0000313" key="1">
    <source>
        <dbReference type="EMBL" id="MFH4977234.1"/>
    </source>
</evidence>
<comment type="caution">
    <text evidence="1">The sequence shown here is derived from an EMBL/GenBank/DDBJ whole genome shotgun (WGS) entry which is preliminary data.</text>
</comment>
<organism evidence="1 2">
    <name type="scientific">Gnathostoma spinigerum</name>
    <dbReference type="NCBI Taxonomy" id="75299"/>
    <lineage>
        <taxon>Eukaryota</taxon>
        <taxon>Metazoa</taxon>
        <taxon>Ecdysozoa</taxon>
        <taxon>Nematoda</taxon>
        <taxon>Chromadorea</taxon>
        <taxon>Rhabditida</taxon>
        <taxon>Spirurina</taxon>
        <taxon>Gnathostomatomorpha</taxon>
        <taxon>Gnathostomatoidea</taxon>
        <taxon>Gnathostomatidae</taxon>
        <taxon>Gnathostoma</taxon>
    </lineage>
</organism>